<dbReference type="PANTHER" id="PTHR46523">
    <property type="entry name" value="DCTP PYROPHOSPHATASE 1"/>
    <property type="match status" value="1"/>
</dbReference>
<dbReference type="PANTHER" id="PTHR46523:SF1">
    <property type="entry name" value="DCTP PYROPHOSPHATASE 1"/>
    <property type="match status" value="1"/>
</dbReference>
<accession>A0AB35I182</accession>
<reference evidence="1" key="1">
    <citation type="submission" date="2022-11" db="EMBL/GenBank/DDBJ databases">
        <title>Chitin-degrading and fungicidal potential of chitinolytic bacterial strains from marine environment of the Pacific Ocean regions.</title>
        <authorList>
            <person name="Pentekhina I."/>
            <person name="Nedashkovskaya O."/>
            <person name="Seitkalieva A."/>
            <person name="Podvolotskaya A."/>
            <person name="Tekutyeva L."/>
            <person name="Balabanova L."/>
        </authorList>
    </citation>
    <scope>NUCLEOTIDE SEQUENCE</scope>
    <source>
        <strain evidence="1">KMM 6838</strain>
    </source>
</reference>
<dbReference type="PIRSF" id="PIRSF029826">
    <property type="entry name" value="UCP029826_pph"/>
    <property type="match status" value="1"/>
</dbReference>
<name>A0AB35I182_MICTH</name>
<organism evidence="1 2">
    <name type="scientific">Microbulbifer thermotolerans</name>
    <dbReference type="NCBI Taxonomy" id="252514"/>
    <lineage>
        <taxon>Bacteria</taxon>
        <taxon>Pseudomonadati</taxon>
        <taxon>Pseudomonadota</taxon>
        <taxon>Gammaproteobacteria</taxon>
        <taxon>Cellvibrionales</taxon>
        <taxon>Microbulbiferaceae</taxon>
        <taxon>Microbulbifer</taxon>
    </lineage>
</organism>
<dbReference type="SUPFAM" id="SSF101386">
    <property type="entry name" value="all-alpha NTP pyrophosphatases"/>
    <property type="match status" value="1"/>
</dbReference>
<dbReference type="EMBL" id="JAPHQB010000025">
    <property type="protein sequence ID" value="MCX2802849.1"/>
    <property type="molecule type" value="Genomic_DNA"/>
</dbReference>
<dbReference type="GO" id="GO:0047429">
    <property type="term" value="F:nucleoside triphosphate diphosphatase activity"/>
    <property type="evidence" value="ECO:0007669"/>
    <property type="project" value="InterPro"/>
</dbReference>
<protein>
    <submittedName>
        <fullName evidence="1">Nucleotide pyrophosphohydrolase</fullName>
    </submittedName>
</protein>
<sequence length="110" mass="12378">MDSNTILAAFDDVARRRGWQPLHKPKNLAMALFVEVAELCRHLQWRSDGEIEAMMCTPEAGEVAAELADIQMYLMKLAAILDVDMEKALAEKIAENRRRCADKTAEVYPG</sequence>
<dbReference type="AlphaFoldDB" id="A0AB35I182"/>
<comment type="caution">
    <text evidence="1">The sequence shown here is derived from an EMBL/GenBank/DDBJ whole genome shotgun (WGS) entry which is preliminary data.</text>
</comment>
<dbReference type="Gene3D" id="1.10.287.1080">
    <property type="entry name" value="MazG-like"/>
    <property type="match status" value="1"/>
</dbReference>
<dbReference type="Pfam" id="PF12643">
    <property type="entry name" value="MazG-like"/>
    <property type="match status" value="1"/>
</dbReference>
<dbReference type="CDD" id="cd11537">
    <property type="entry name" value="NTP-PPase_RS21-C6_like"/>
    <property type="match status" value="1"/>
</dbReference>
<dbReference type="InterPro" id="IPR052555">
    <property type="entry name" value="dCTP_Pyrophosphatase"/>
</dbReference>
<evidence type="ECO:0000313" key="2">
    <source>
        <dbReference type="Proteomes" id="UP001209730"/>
    </source>
</evidence>
<proteinExistence type="predicted"/>
<gene>
    <name evidence="1" type="ORF">OQJ68_13725</name>
</gene>
<dbReference type="RefSeq" id="WP_266066548.1">
    <property type="nucleotide sequence ID" value="NZ_CP130317.1"/>
</dbReference>
<dbReference type="Proteomes" id="UP001209730">
    <property type="component" value="Unassembled WGS sequence"/>
</dbReference>
<dbReference type="InterPro" id="IPR025984">
    <property type="entry name" value="DCTPP"/>
</dbReference>
<dbReference type="GO" id="GO:0009143">
    <property type="term" value="P:nucleoside triphosphate catabolic process"/>
    <property type="evidence" value="ECO:0007669"/>
    <property type="project" value="InterPro"/>
</dbReference>
<evidence type="ECO:0000313" key="1">
    <source>
        <dbReference type="EMBL" id="MCX2802849.1"/>
    </source>
</evidence>